<comment type="caution">
    <text evidence="5">The sequence shown here is derived from an EMBL/GenBank/DDBJ whole genome shotgun (WGS) entry which is preliminary data.</text>
</comment>
<sequence length="346" mass="36932">MGRMVGIKDVARQAGVSVGTVSNVINRPEMVAEATRHRVHAAIERLGYVRSESARQLRAGRSRIISLLVLDMANPFFVDVASGAERAAREAGLGVMVCNSAQSPDEEADYLALFAEHRVRGVLVTPADAAGQNLRNFRRHDIPYVFVDREMPDDQGCSVSVDDVEGGALAGRHLIAQGHRALVYVSGPMQLPQCQDRHKGVLAALAEAGMEPEALAHIEAERLDVAAGRDAGARLLGMSPRPTAVFCANDLLALGVLQALFAAGVSVPHDVALVGYDDIEFASAAAVPLTSVRQPAFRMGRTAAELLIEETGEDADAHRHRRIVLQPELVVRDSTLAAAGRHGRGA</sequence>
<dbReference type="EMBL" id="BAAASD010000052">
    <property type="protein sequence ID" value="GAA2369761.1"/>
    <property type="molecule type" value="Genomic_DNA"/>
</dbReference>
<dbReference type="InterPro" id="IPR046335">
    <property type="entry name" value="LacI/GalR-like_sensor"/>
</dbReference>
<dbReference type="PANTHER" id="PTHR30146:SF109">
    <property type="entry name" value="HTH-TYPE TRANSCRIPTIONAL REGULATOR GALS"/>
    <property type="match status" value="1"/>
</dbReference>
<evidence type="ECO:0000259" key="4">
    <source>
        <dbReference type="PROSITE" id="PS50932"/>
    </source>
</evidence>
<dbReference type="InterPro" id="IPR028082">
    <property type="entry name" value="Peripla_BP_I"/>
</dbReference>
<proteinExistence type="predicted"/>
<dbReference type="PANTHER" id="PTHR30146">
    <property type="entry name" value="LACI-RELATED TRANSCRIPTIONAL REPRESSOR"/>
    <property type="match status" value="1"/>
</dbReference>
<feature type="domain" description="HTH lacI-type" evidence="4">
    <location>
        <begin position="5"/>
        <end position="59"/>
    </location>
</feature>
<protein>
    <submittedName>
        <fullName evidence="5">LacI family DNA-binding transcriptional regulator</fullName>
    </submittedName>
</protein>
<dbReference type="Pfam" id="PF13377">
    <property type="entry name" value="Peripla_BP_3"/>
    <property type="match status" value="1"/>
</dbReference>
<dbReference type="PRINTS" id="PR00036">
    <property type="entry name" value="HTHLACI"/>
</dbReference>
<keyword evidence="2 5" id="KW-0238">DNA-binding</keyword>
<dbReference type="InterPro" id="IPR010982">
    <property type="entry name" value="Lambda_DNA-bd_dom_sf"/>
</dbReference>
<reference evidence="6" key="1">
    <citation type="journal article" date="2019" name="Int. J. Syst. Evol. Microbiol.">
        <title>The Global Catalogue of Microorganisms (GCM) 10K type strain sequencing project: providing services to taxonomists for standard genome sequencing and annotation.</title>
        <authorList>
            <consortium name="The Broad Institute Genomics Platform"/>
            <consortium name="The Broad Institute Genome Sequencing Center for Infectious Disease"/>
            <person name="Wu L."/>
            <person name="Ma J."/>
        </authorList>
    </citation>
    <scope>NUCLEOTIDE SEQUENCE [LARGE SCALE GENOMIC DNA]</scope>
    <source>
        <strain evidence="6">JCM 4316</strain>
    </source>
</reference>
<dbReference type="GO" id="GO:0003677">
    <property type="term" value="F:DNA binding"/>
    <property type="evidence" value="ECO:0007669"/>
    <property type="project" value="UniProtKB-KW"/>
</dbReference>
<dbReference type="PROSITE" id="PS00356">
    <property type="entry name" value="HTH_LACI_1"/>
    <property type="match status" value="1"/>
</dbReference>
<dbReference type="Gene3D" id="3.40.50.2300">
    <property type="match status" value="2"/>
</dbReference>
<name>A0ABP5U4R1_9ACTN</name>
<keyword evidence="6" id="KW-1185">Reference proteome</keyword>
<dbReference type="InterPro" id="IPR000843">
    <property type="entry name" value="HTH_LacI"/>
</dbReference>
<evidence type="ECO:0000256" key="3">
    <source>
        <dbReference type="ARBA" id="ARBA00023163"/>
    </source>
</evidence>
<dbReference type="Gene3D" id="1.10.260.40">
    <property type="entry name" value="lambda repressor-like DNA-binding domains"/>
    <property type="match status" value="1"/>
</dbReference>
<dbReference type="SMART" id="SM00354">
    <property type="entry name" value="HTH_LACI"/>
    <property type="match status" value="1"/>
</dbReference>
<gene>
    <name evidence="5" type="ORF">GCM10010246_74620</name>
</gene>
<dbReference type="CDD" id="cd06293">
    <property type="entry name" value="PBP1_LacI-like"/>
    <property type="match status" value="1"/>
</dbReference>
<dbReference type="SUPFAM" id="SSF53822">
    <property type="entry name" value="Periplasmic binding protein-like I"/>
    <property type="match status" value="1"/>
</dbReference>
<evidence type="ECO:0000313" key="6">
    <source>
        <dbReference type="Proteomes" id="UP001500253"/>
    </source>
</evidence>
<dbReference type="PROSITE" id="PS50932">
    <property type="entry name" value="HTH_LACI_2"/>
    <property type="match status" value="1"/>
</dbReference>
<keyword evidence="3" id="KW-0804">Transcription</keyword>
<dbReference type="CDD" id="cd01392">
    <property type="entry name" value="HTH_LacI"/>
    <property type="match status" value="1"/>
</dbReference>
<accession>A0ABP5U4R1</accession>
<dbReference type="Proteomes" id="UP001500253">
    <property type="component" value="Unassembled WGS sequence"/>
</dbReference>
<evidence type="ECO:0000256" key="1">
    <source>
        <dbReference type="ARBA" id="ARBA00023015"/>
    </source>
</evidence>
<evidence type="ECO:0000313" key="5">
    <source>
        <dbReference type="EMBL" id="GAA2369761.1"/>
    </source>
</evidence>
<dbReference type="SUPFAM" id="SSF47413">
    <property type="entry name" value="lambda repressor-like DNA-binding domains"/>
    <property type="match status" value="1"/>
</dbReference>
<dbReference type="Pfam" id="PF00356">
    <property type="entry name" value="LacI"/>
    <property type="match status" value="1"/>
</dbReference>
<evidence type="ECO:0000256" key="2">
    <source>
        <dbReference type="ARBA" id="ARBA00023125"/>
    </source>
</evidence>
<organism evidence="5 6">
    <name type="scientific">Streptomyces cuspidosporus</name>
    <dbReference type="NCBI Taxonomy" id="66882"/>
    <lineage>
        <taxon>Bacteria</taxon>
        <taxon>Bacillati</taxon>
        <taxon>Actinomycetota</taxon>
        <taxon>Actinomycetes</taxon>
        <taxon>Kitasatosporales</taxon>
        <taxon>Streptomycetaceae</taxon>
        <taxon>Streptomyces</taxon>
    </lineage>
</organism>
<keyword evidence="1" id="KW-0805">Transcription regulation</keyword>